<dbReference type="Proteomes" id="UP001144978">
    <property type="component" value="Unassembled WGS sequence"/>
</dbReference>
<organism evidence="1 2">
    <name type="scientific">Trametes sanguinea</name>
    <dbReference type="NCBI Taxonomy" id="158606"/>
    <lineage>
        <taxon>Eukaryota</taxon>
        <taxon>Fungi</taxon>
        <taxon>Dikarya</taxon>
        <taxon>Basidiomycota</taxon>
        <taxon>Agaricomycotina</taxon>
        <taxon>Agaricomycetes</taxon>
        <taxon>Polyporales</taxon>
        <taxon>Polyporaceae</taxon>
        <taxon>Trametes</taxon>
    </lineage>
</organism>
<reference evidence="1" key="1">
    <citation type="submission" date="2022-08" db="EMBL/GenBank/DDBJ databases">
        <title>Genome Sequence of Pycnoporus sanguineus.</title>
        <authorList>
            <person name="Buettner E."/>
        </authorList>
    </citation>
    <scope>NUCLEOTIDE SEQUENCE</scope>
    <source>
        <strain evidence="1">CG-C14</strain>
    </source>
</reference>
<comment type="caution">
    <text evidence="1">The sequence shown here is derived from an EMBL/GenBank/DDBJ whole genome shotgun (WGS) entry which is preliminary data.</text>
</comment>
<protein>
    <submittedName>
        <fullName evidence="1">Uncharacterized protein</fullName>
    </submittedName>
</protein>
<proteinExistence type="predicted"/>
<sequence>MSSTVKDLTAGTAGGIAQVRAASHCERVLLLTRGVTSAQQVLVGQPFDIVKVRMQTAPAGTYSGMLHCAGGILKNEGPLAFYKVWCALTLPAITACLSIPPHSRAR</sequence>
<dbReference type="EMBL" id="JANSHE010006175">
    <property type="protein sequence ID" value="KAJ2967927.1"/>
    <property type="molecule type" value="Genomic_DNA"/>
</dbReference>
<evidence type="ECO:0000313" key="2">
    <source>
        <dbReference type="Proteomes" id="UP001144978"/>
    </source>
</evidence>
<keyword evidence="2" id="KW-1185">Reference proteome</keyword>
<accession>A0ACC1MLR4</accession>
<gene>
    <name evidence="1" type="ORF">NUW54_g13366</name>
</gene>
<name>A0ACC1MLR4_9APHY</name>
<evidence type="ECO:0000313" key="1">
    <source>
        <dbReference type="EMBL" id="KAJ2967927.1"/>
    </source>
</evidence>